<keyword evidence="6 14" id="KW-0812">Transmembrane</keyword>
<comment type="similarity">
    <text evidence="2">Belongs to the RLP family.</text>
</comment>
<dbReference type="SUPFAM" id="SSF52047">
    <property type="entry name" value="RNI-like"/>
    <property type="match status" value="2"/>
</dbReference>
<dbReference type="SMART" id="SM00369">
    <property type="entry name" value="LRR_TYP"/>
    <property type="match status" value="18"/>
</dbReference>
<organism evidence="18 19">
    <name type="scientific">Paspalum notatum var. saurae</name>
    <dbReference type="NCBI Taxonomy" id="547442"/>
    <lineage>
        <taxon>Eukaryota</taxon>
        <taxon>Viridiplantae</taxon>
        <taxon>Streptophyta</taxon>
        <taxon>Embryophyta</taxon>
        <taxon>Tracheophyta</taxon>
        <taxon>Spermatophyta</taxon>
        <taxon>Magnoliopsida</taxon>
        <taxon>Liliopsida</taxon>
        <taxon>Poales</taxon>
        <taxon>Poaceae</taxon>
        <taxon>PACMAD clade</taxon>
        <taxon>Panicoideae</taxon>
        <taxon>Andropogonodae</taxon>
        <taxon>Paspaleae</taxon>
        <taxon>Paspalinae</taxon>
        <taxon>Paspalum</taxon>
    </lineage>
</organism>
<dbReference type="InterPro" id="IPR013210">
    <property type="entry name" value="LRR_N_plant-typ"/>
</dbReference>
<dbReference type="EMBL" id="CP144748">
    <property type="protein sequence ID" value="WVZ69828.1"/>
    <property type="molecule type" value="Genomic_DNA"/>
</dbReference>
<dbReference type="FunFam" id="3.80.10.10:FF:000649">
    <property type="entry name" value="Leucine Rich Repeat family protein"/>
    <property type="match status" value="1"/>
</dbReference>
<evidence type="ECO:0000256" key="8">
    <source>
        <dbReference type="ARBA" id="ARBA00022737"/>
    </source>
</evidence>
<evidence type="ECO:0000313" key="19">
    <source>
        <dbReference type="Proteomes" id="UP001341281"/>
    </source>
</evidence>
<dbReference type="InterPro" id="IPR001611">
    <property type="entry name" value="Leu-rich_rpt"/>
</dbReference>
<dbReference type="FunFam" id="3.80.10.10:FF:000111">
    <property type="entry name" value="LRR receptor-like serine/threonine-protein kinase ERECTA"/>
    <property type="match status" value="1"/>
</dbReference>
<dbReference type="SMART" id="SM00365">
    <property type="entry name" value="LRR_SD22"/>
    <property type="match status" value="8"/>
</dbReference>
<keyword evidence="19" id="KW-1185">Reference proteome</keyword>
<dbReference type="Gene3D" id="3.80.10.10">
    <property type="entry name" value="Ribonuclease Inhibitor"/>
    <property type="match status" value="5"/>
</dbReference>
<dbReference type="GO" id="GO:0005886">
    <property type="term" value="C:plasma membrane"/>
    <property type="evidence" value="ECO:0007669"/>
    <property type="project" value="UniProtKB-SubCell"/>
</dbReference>
<feature type="domain" description="Disease resistance R13L4/SHOC-2-like LRR" evidence="17">
    <location>
        <begin position="767"/>
        <end position="901"/>
    </location>
</feature>
<dbReference type="FunFam" id="3.80.10.10:FF:000213">
    <property type="entry name" value="Tyrosine-sulfated glycopeptide receptor 1"/>
    <property type="match status" value="1"/>
</dbReference>
<dbReference type="InterPro" id="IPR003591">
    <property type="entry name" value="Leu-rich_rpt_typical-subtyp"/>
</dbReference>
<protein>
    <recommendedName>
        <fullName evidence="20">Leucine-rich repeat-containing N-terminal plant-type domain-containing protein</fullName>
    </recommendedName>
</protein>
<comment type="subcellular location">
    <subcellularLocation>
        <location evidence="1">Cell membrane</location>
        <topology evidence="1">Single-pass type I membrane protein</topology>
    </subcellularLocation>
</comment>
<evidence type="ECO:0000256" key="2">
    <source>
        <dbReference type="ARBA" id="ARBA00009592"/>
    </source>
</evidence>
<proteinExistence type="inferred from homology"/>
<keyword evidence="8" id="KW-0677">Repeat</keyword>
<feature type="transmembrane region" description="Helical" evidence="14">
    <location>
        <begin position="129"/>
        <end position="149"/>
    </location>
</feature>
<evidence type="ECO:0000256" key="14">
    <source>
        <dbReference type="SAM" id="Phobius"/>
    </source>
</evidence>
<evidence type="ECO:0000313" key="18">
    <source>
        <dbReference type="EMBL" id="WVZ69828.1"/>
    </source>
</evidence>
<evidence type="ECO:0008006" key="20">
    <source>
        <dbReference type="Google" id="ProtNLM"/>
    </source>
</evidence>
<keyword evidence="11" id="KW-0675">Receptor</keyword>
<keyword evidence="7" id="KW-0732">Signal</keyword>
<dbReference type="PANTHER" id="PTHR48063:SF31">
    <property type="entry name" value="OS01G0601700 PROTEIN"/>
    <property type="match status" value="1"/>
</dbReference>
<name>A0AAQ3TA87_PASNO</name>
<keyword evidence="5" id="KW-1070">Brassinosteroid signaling pathway</keyword>
<evidence type="ECO:0000259" key="17">
    <source>
        <dbReference type="Pfam" id="PF23598"/>
    </source>
</evidence>
<dbReference type="Pfam" id="PF23598">
    <property type="entry name" value="LRR_14"/>
    <property type="match status" value="2"/>
</dbReference>
<reference evidence="18 19" key="1">
    <citation type="submission" date="2024-02" db="EMBL/GenBank/DDBJ databases">
        <title>High-quality chromosome-scale genome assembly of Pensacola bahiagrass (Paspalum notatum Flugge var. saurae).</title>
        <authorList>
            <person name="Vega J.M."/>
            <person name="Podio M."/>
            <person name="Orjuela J."/>
            <person name="Siena L.A."/>
            <person name="Pessino S.C."/>
            <person name="Combes M.C."/>
            <person name="Mariac C."/>
            <person name="Albertini E."/>
            <person name="Pupilli F."/>
            <person name="Ortiz J.P.A."/>
            <person name="Leblanc O."/>
        </authorList>
    </citation>
    <scope>NUCLEOTIDE SEQUENCE [LARGE SCALE GENOMIC DNA]</scope>
    <source>
        <strain evidence="18">R1</strain>
        <tissue evidence="18">Leaf</tissue>
    </source>
</reference>
<gene>
    <name evidence="18" type="ORF">U9M48_018555</name>
</gene>
<evidence type="ECO:0000256" key="1">
    <source>
        <dbReference type="ARBA" id="ARBA00004251"/>
    </source>
</evidence>
<evidence type="ECO:0000256" key="10">
    <source>
        <dbReference type="ARBA" id="ARBA00023136"/>
    </source>
</evidence>
<sequence length="1649" mass="183888">MLAIIINRAKVEGKVNGVIPHLVEDGCPSSNHDLEKARNMKALMCMFEKLLGLKINFHKSEIFCFGQAKECENDYSELFGCRSGSFPFRYLGLPMHYRKLGNSDRKHIEERLEKRLSGWKRKITFSRGLVLINSVLSSLPMFMLSFFAIPKGVLKNWSTSDSASFGKMTSIKRNTILLNGTRFDNSKNKGSKPLGSGIKKPGVSHFWARLMEVKQVFVGLGSFRIGDGTREDIWCGNQPLKLSYPSLFSIARKKGATVADVMSFGPLNMSFRRGLHGERLHAWNELVGWVMSLELREGRDVFKWDLNKTGLFSVKSMYKSLLNNGIKVSQVIWQTNIPLKTKIFMWYVKRGVLLTKDNLARKNWYEKNSSSGIITLNLNTNYLSGEFPTFLLKCQDLIFLDLSYNQFSGILPTWIGVKLPSLSFLSLRSNSFSGHIPQQLAKLTRLQYLDLASNNMSGTIPQWIENLVAMAIAPQDHGSLSDIIDYDWTFDEIEAVSYTDSLLVTIKGQQLEFTDGIMYMVNFDLSCNILTGHIPEEIGKLIALKNFNLSWNHLSGVIPGSVGKLHSLESLDLSHNELSGEIPTSISDLTSLSQLNLSYNSLTGKIPSGSQLQTLNDQASIYIGNPGLCGLPLSNNCSETSFTPATPEGHRDVNDTTSFFLAMGCGYLVGLWIVFCLFLFKKDWRAVCFSCSDCLGCVATEREALISFKESFNDPSGRLSSWQGADCCQWKGVRCGNRTGHVVKLDLRGDVEDPSTAIVLRGEMSSSIAVLHHLRYLDLSSNDFNQTSLPSFLGTLSNLRYLNLSNANFVGIVPSQLGNLSRLQYLDLSSNFQLRSDLSWLPRLSLLESLDMSELDLTSARDWVRKINILPNLKTLSLSGCGLDSTISAPSHSNLTRLENLDLSYNPFYPLLLQHNWFWDVTTIKELILSYCGWSGSIPGALGNMSSLEVLYLNGNSISGIISMTLENLCNLQLLHLEQNNINGDMMGRLPQCSWNKLRELHLQGANLTGQLPVWIGNLTNLRYLDISQNMLVGSIPFGIGNMRSLSFLDLSRNMLVGSVPFAMGNLTSLTDLRLSGNMLNGSLPFGIGNMRSLSYLDLHDNVLAGDVPVGIGALSNLTYLILGSNNFNGVLSEEHFTNLVNLEHLDISQNSLKLDFGEDWVPPFRLTEGYFGSCDMGPMFLVWLRWQTGINVFNISNTRINDVLPDWVWAVFPNVSMLDLSRNQLTGVLPATLELPFIETMDLSRNLLSGQLPENFAAPNLLSLNLYNNRFIGTIPSYMCQDLRNNNLSGEFPHFIQNATWLSFLDLSYNNFSGIVPIWIAEKMPNLEVLILRSNMFHGHLPKQLTSLIGLHYLDIAYNNLSGSIPSSLARLRAMAKPYGGAGDNYSSDRISTFIKGQELNYTHEFTKHTELSSLEGLRSLNLSHNQMSGPIPDDIGSLKRLESLDLSYNHFSGKIPSSLSDLTFLSCLNLSYNELSGTIPSGQQLQTINNQYMYIGNPGLCGPPLVNSCSRNETNPNVNEDARSSLYLSMSTGFVMGLWTVFCTMLFMKTWRIAYFQLLDQLCNKHGQEQVEFIYHNLCLCIPFLLPRASTSPLNPSHTIFDPRCGCLASPASGLPGSTRSNRPTPIPAPPPPPFAVPAPRGRRREP</sequence>
<evidence type="ECO:0000256" key="4">
    <source>
        <dbReference type="ARBA" id="ARBA00022614"/>
    </source>
</evidence>
<feature type="transmembrane region" description="Helical" evidence="14">
    <location>
        <begin position="1528"/>
        <end position="1550"/>
    </location>
</feature>
<evidence type="ECO:0000256" key="5">
    <source>
        <dbReference type="ARBA" id="ARBA00022626"/>
    </source>
</evidence>
<dbReference type="FunFam" id="3.80.10.10:FF:001347">
    <property type="entry name" value="LRR receptor-like serine/threonine-protein kinase GSO2"/>
    <property type="match status" value="1"/>
</dbReference>
<dbReference type="InterPro" id="IPR032675">
    <property type="entry name" value="LRR_dom_sf"/>
</dbReference>
<dbReference type="InterPro" id="IPR026960">
    <property type="entry name" value="RVT-Znf"/>
</dbReference>
<dbReference type="PRINTS" id="PR00019">
    <property type="entry name" value="LEURICHRPT"/>
</dbReference>
<evidence type="ECO:0000259" key="16">
    <source>
        <dbReference type="Pfam" id="PF13966"/>
    </source>
</evidence>
<dbReference type="SUPFAM" id="SSF52058">
    <property type="entry name" value="L domain-like"/>
    <property type="match status" value="2"/>
</dbReference>
<dbReference type="InterPro" id="IPR055414">
    <property type="entry name" value="LRR_R13L4/SHOC2-like"/>
</dbReference>
<dbReference type="PANTHER" id="PTHR48063">
    <property type="entry name" value="LRR RECEPTOR-LIKE KINASE"/>
    <property type="match status" value="1"/>
</dbReference>
<dbReference type="FunFam" id="3.80.10.10:FF:000041">
    <property type="entry name" value="LRR receptor-like serine/threonine-protein kinase ERECTA"/>
    <property type="match status" value="1"/>
</dbReference>
<dbReference type="GO" id="GO:0009742">
    <property type="term" value="P:brassinosteroid mediated signaling pathway"/>
    <property type="evidence" value="ECO:0007669"/>
    <property type="project" value="UniProtKB-KW"/>
</dbReference>
<dbReference type="Pfam" id="PF00560">
    <property type="entry name" value="LRR_1"/>
    <property type="match status" value="7"/>
</dbReference>
<feature type="region of interest" description="Disordered" evidence="13">
    <location>
        <begin position="1614"/>
        <end position="1649"/>
    </location>
</feature>
<evidence type="ECO:0000256" key="12">
    <source>
        <dbReference type="ARBA" id="ARBA00023180"/>
    </source>
</evidence>
<dbReference type="FunFam" id="3.80.10.10:FF:000383">
    <property type="entry name" value="Leucine-rich repeat receptor protein kinase EMS1"/>
    <property type="match status" value="1"/>
</dbReference>
<keyword evidence="10 14" id="KW-0472">Membrane</keyword>
<dbReference type="Proteomes" id="UP001341281">
    <property type="component" value="Chromosome 04"/>
</dbReference>
<evidence type="ECO:0000256" key="11">
    <source>
        <dbReference type="ARBA" id="ARBA00023170"/>
    </source>
</evidence>
<dbReference type="PROSITE" id="PS51450">
    <property type="entry name" value="LRR"/>
    <property type="match status" value="2"/>
</dbReference>
<dbReference type="Pfam" id="PF13855">
    <property type="entry name" value="LRR_8"/>
    <property type="match status" value="1"/>
</dbReference>
<evidence type="ECO:0000256" key="7">
    <source>
        <dbReference type="ARBA" id="ARBA00022729"/>
    </source>
</evidence>
<dbReference type="Pfam" id="PF08263">
    <property type="entry name" value="LRRNT_2"/>
    <property type="match status" value="1"/>
</dbReference>
<evidence type="ECO:0000256" key="3">
    <source>
        <dbReference type="ARBA" id="ARBA00022475"/>
    </source>
</evidence>
<feature type="domain" description="Reverse transcriptase zinc-binding" evidence="16">
    <location>
        <begin position="312"/>
        <end position="367"/>
    </location>
</feature>
<evidence type="ECO:0000256" key="13">
    <source>
        <dbReference type="SAM" id="MobiDB-lite"/>
    </source>
</evidence>
<dbReference type="InterPro" id="IPR046956">
    <property type="entry name" value="RLP23-like"/>
</dbReference>
<keyword evidence="4" id="KW-0433">Leucine-rich repeat</keyword>
<evidence type="ECO:0000259" key="15">
    <source>
        <dbReference type="Pfam" id="PF08263"/>
    </source>
</evidence>
<feature type="domain" description="Disease resistance R13L4/SHOC-2-like LRR" evidence="17">
    <location>
        <begin position="993"/>
        <end position="1176"/>
    </location>
</feature>
<evidence type="ECO:0000256" key="9">
    <source>
        <dbReference type="ARBA" id="ARBA00022989"/>
    </source>
</evidence>
<keyword evidence="9 14" id="KW-1133">Transmembrane helix</keyword>
<evidence type="ECO:0000256" key="6">
    <source>
        <dbReference type="ARBA" id="ARBA00022692"/>
    </source>
</evidence>
<keyword evidence="12" id="KW-0325">Glycoprotein</keyword>
<feature type="domain" description="Leucine-rich repeat-containing N-terminal plant-type" evidence="15">
    <location>
        <begin position="699"/>
        <end position="735"/>
    </location>
</feature>
<accession>A0AAQ3TA87</accession>
<dbReference type="Pfam" id="PF13966">
    <property type="entry name" value="zf-RVT"/>
    <property type="match status" value="1"/>
</dbReference>
<feature type="compositionally biased region" description="Pro residues" evidence="13">
    <location>
        <begin position="1627"/>
        <end position="1639"/>
    </location>
</feature>
<keyword evidence="3" id="KW-1003">Cell membrane</keyword>